<sequence length="203" mass="22663">MASSKLRSSCSFPKSSPFLLEFHSFYPFLSFFSSHNSPKNASDFNGLCITCRLLHFSPLLLRGLLLPAHSLLFHYPRLSSPRLSSWAAPEHTGLVYKREQRPQRGQASGEIGMRGFDGDAHNAAGGVPAGLESTRGWKLRERRQPRKRSRRIAKVQEESMANVAKIVEIKGKEFDDKMKSKIESSAGFAFGVTDVVAGHVCYY</sequence>
<feature type="region of interest" description="Disordered" evidence="1">
    <location>
        <begin position="124"/>
        <end position="152"/>
    </location>
</feature>
<accession>A0A6N2KYE2</accession>
<gene>
    <name evidence="2" type="ORF">SVIM_LOCUS156297</name>
</gene>
<reference evidence="2" key="1">
    <citation type="submission" date="2019-03" db="EMBL/GenBank/DDBJ databases">
        <authorList>
            <person name="Mank J."/>
            <person name="Almeida P."/>
        </authorList>
    </citation>
    <scope>NUCLEOTIDE SEQUENCE</scope>
    <source>
        <strain evidence="2">78183</strain>
    </source>
</reference>
<dbReference type="EMBL" id="CAADRP010000924">
    <property type="protein sequence ID" value="VFU33687.1"/>
    <property type="molecule type" value="Genomic_DNA"/>
</dbReference>
<evidence type="ECO:0000313" key="2">
    <source>
        <dbReference type="EMBL" id="VFU33687.1"/>
    </source>
</evidence>
<organism evidence="2">
    <name type="scientific">Salix viminalis</name>
    <name type="common">Common osier</name>
    <name type="synonym">Basket willow</name>
    <dbReference type="NCBI Taxonomy" id="40686"/>
    <lineage>
        <taxon>Eukaryota</taxon>
        <taxon>Viridiplantae</taxon>
        <taxon>Streptophyta</taxon>
        <taxon>Embryophyta</taxon>
        <taxon>Tracheophyta</taxon>
        <taxon>Spermatophyta</taxon>
        <taxon>Magnoliopsida</taxon>
        <taxon>eudicotyledons</taxon>
        <taxon>Gunneridae</taxon>
        <taxon>Pentapetalae</taxon>
        <taxon>rosids</taxon>
        <taxon>fabids</taxon>
        <taxon>Malpighiales</taxon>
        <taxon>Salicaceae</taxon>
        <taxon>Saliceae</taxon>
        <taxon>Salix</taxon>
    </lineage>
</organism>
<evidence type="ECO:0000256" key="1">
    <source>
        <dbReference type="SAM" id="MobiDB-lite"/>
    </source>
</evidence>
<proteinExistence type="predicted"/>
<name>A0A6N2KYE2_SALVM</name>
<protein>
    <submittedName>
        <fullName evidence="2">Uncharacterized protein</fullName>
    </submittedName>
</protein>
<dbReference type="AlphaFoldDB" id="A0A6N2KYE2"/>
<feature type="compositionally biased region" description="Basic residues" evidence="1">
    <location>
        <begin position="140"/>
        <end position="152"/>
    </location>
</feature>